<gene>
    <name evidence="9" type="ORF">B0T10DRAFT_563919</name>
</gene>
<feature type="transmembrane region" description="Helical" evidence="7">
    <location>
        <begin position="231"/>
        <end position="255"/>
    </location>
</feature>
<feature type="transmembrane region" description="Helical" evidence="7">
    <location>
        <begin position="171"/>
        <end position="193"/>
    </location>
</feature>
<feature type="transmembrane region" description="Helical" evidence="7">
    <location>
        <begin position="94"/>
        <end position="112"/>
    </location>
</feature>
<feature type="region of interest" description="Disordered" evidence="6">
    <location>
        <begin position="1"/>
        <end position="74"/>
    </location>
</feature>
<feature type="transmembrane region" description="Helical" evidence="7">
    <location>
        <begin position="481"/>
        <end position="502"/>
    </location>
</feature>
<dbReference type="AlphaFoldDB" id="A0A9P8VZF3"/>
<name>A0A9P8VZF3_9HYPO</name>
<organism evidence="9 10">
    <name type="scientific">Thelonectria olida</name>
    <dbReference type="NCBI Taxonomy" id="1576542"/>
    <lineage>
        <taxon>Eukaryota</taxon>
        <taxon>Fungi</taxon>
        <taxon>Dikarya</taxon>
        <taxon>Ascomycota</taxon>
        <taxon>Pezizomycotina</taxon>
        <taxon>Sordariomycetes</taxon>
        <taxon>Hypocreomycetidae</taxon>
        <taxon>Hypocreales</taxon>
        <taxon>Nectriaceae</taxon>
        <taxon>Thelonectria</taxon>
    </lineage>
</organism>
<evidence type="ECO:0000256" key="5">
    <source>
        <dbReference type="ARBA" id="ARBA00023136"/>
    </source>
</evidence>
<feature type="transmembrane region" description="Helical" evidence="7">
    <location>
        <begin position="570"/>
        <end position="589"/>
    </location>
</feature>
<reference evidence="9 10" key="1">
    <citation type="journal article" date="2021" name="Nat. Commun.">
        <title>Genetic determinants of endophytism in the Arabidopsis root mycobiome.</title>
        <authorList>
            <person name="Mesny F."/>
            <person name="Miyauchi S."/>
            <person name="Thiergart T."/>
            <person name="Pickel B."/>
            <person name="Atanasova L."/>
            <person name="Karlsson M."/>
            <person name="Huettel B."/>
            <person name="Barry K.W."/>
            <person name="Haridas S."/>
            <person name="Chen C."/>
            <person name="Bauer D."/>
            <person name="Andreopoulos W."/>
            <person name="Pangilinan J."/>
            <person name="LaButti K."/>
            <person name="Riley R."/>
            <person name="Lipzen A."/>
            <person name="Clum A."/>
            <person name="Drula E."/>
            <person name="Henrissat B."/>
            <person name="Kohler A."/>
            <person name="Grigoriev I.V."/>
            <person name="Martin F.M."/>
            <person name="Hacquard S."/>
        </authorList>
    </citation>
    <scope>NUCLEOTIDE SEQUENCE [LARGE SCALE GENOMIC DNA]</scope>
    <source>
        <strain evidence="9 10">MPI-CAGE-CH-0241</strain>
    </source>
</reference>
<feature type="transmembrane region" description="Helical" evidence="7">
    <location>
        <begin position="118"/>
        <end position="141"/>
    </location>
</feature>
<sequence length="637" mass="70819">MANNAPHEDVLDWVPDWISGNPRPSPRVVETQDPIVLQSLPPAEPESRAKSQQTPPDRTDAEDNDDGNDGNRHLRRVVDMAPDPKRTVNRKLRGIQLLMITLNATLGTGLYWRGGQMLWVSGPLAMFLSFLLVGALAWAVMQCIAEMLCIWPVPGALSSYVASFIDPELGIAVGVAYWFTYAVSFSALMSIAASELAFWGGDDTAIKGGIVYLLIPLCLVLLNAFEVEIYGWFEVITGSLKAIFLLIITICLLVIKGTKYSNDKKSWEEPTGWDKEAAGGNWGSAFLVSISIATFAYIGVEIVAASALEARWSNSKQNTRANAGPDLVRQTVKFTAVYFPFLTTAAYTLSSLFASFDIDREDEGIARFSWVKHNSTDVTSSFVAVARNAKIPGLADAFNVFLVFTALTCANTNLFVASRSLFGLTARLKGGNRQPRYIRILAFFGQTNRHRVPIRAVLASAVSFCWVPFVELSGSDKFIEVLTQMGSVSVIIVWACNCWAFMRYYECIKQHRVALETHRVPQVRRWDTKDDDYPYRSHWQPYLSWVALGGCLFILVVADGSPLWHRFKPVPFLSGYLFVIVFVLLWAVLKYSRGARWALVDLSNSTEVIRIIRGLHEKRFEATFDPAATGSEGGSRS</sequence>
<accession>A0A9P8VZF3</accession>
<keyword evidence="10" id="KW-1185">Reference proteome</keyword>
<feature type="transmembrane region" description="Helical" evidence="7">
    <location>
        <begin position="542"/>
        <end position="564"/>
    </location>
</feature>
<feature type="compositionally biased region" description="Basic and acidic residues" evidence="6">
    <location>
        <begin position="1"/>
        <end position="10"/>
    </location>
</feature>
<dbReference type="PROSITE" id="PS00218">
    <property type="entry name" value="AMINO_ACID_PERMEASE_1"/>
    <property type="match status" value="1"/>
</dbReference>
<keyword evidence="2" id="KW-0813">Transport</keyword>
<evidence type="ECO:0000259" key="8">
    <source>
        <dbReference type="Pfam" id="PF00324"/>
    </source>
</evidence>
<evidence type="ECO:0000256" key="7">
    <source>
        <dbReference type="SAM" id="Phobius"/>
    </source>
</evidence>
<dbReference type="InterPro" id="IPR004841">
    <property type="entry name" value="AA-permease/SLC12A_dom"/>
</dbReference>
<comment type="subcellular location">
    <subcellularLocation>
        <location evidence="1">Membrane</location>
        <topology evidence="1">Multi-pass membrane protein</topology>
    </subcellularLocation>
</comment>
<dbReference type="Gene3D" id="1.20.1740.10">
    <property type="entry name" value="Amino acid/polyamine transporter I"/>
    <property type="match status" value="1"/>
</dbReference>
<dbReference type="PANTHER" id="PTHR43495">
    <property type="entry name" value="GABA PERMEASE"/>
    <property type="match status" value="1"/>
</dbReference>
<evidence type="ECO:0000313" key="9">
    <source>
        <dbReference type="EMBL" id="KAH6885938.1"/>
    </source>
</evidence>
<dbReference type="PANTHER" id="PTHR43495:SF5">
    <property type="entry name" value="GAMMA-AMINOBUTYRIC ACID PERMEASE"/>
    <property type="match status" value="1"/>
</dbReference>
<proteinExistence type="predicted"/>
<feature type="transmembrane region" description="Helical" evidence="7">
    <location>
        <begin position="337"/>
        <end position="358"/>
    </location>
</feature>
<feature type="transmembrane region" description="Helical" evidence="7">
    <location>
        <begin position="148"/>
        <end position="165"/>
    </location>
</feature>
<dbReference type="Pfam" id="PF00324">
    <property type="entry name" value="AA_permease"/>
    <property type="match status" value="1"/>
</dbReference>
<evidence type="ECO:0000256" key="6">
    <source>
        <dbReference type="SAM" id="MobiDB-lite"/>
    </source>
</evidence>
<dbReference type="OrthoDB" id="3900342at2759"/>
<evidence type="ECO:0000256" key="2">
    <source>
        <dbReference type="ARBA" id="ARBA00022448"/>
    </source>
</evidence>
<evidence type="ECO:0000256" key="4">
    <source>
        <dbReference type="ARBA" id="ARBA00022989"/>
    </source>
</evidence>
<comment type="caution">
    <text evidence="9">The sequence shown here is derived from an EMBL/GenBank/DDBJ whole genome shotgun (WGS) entry which is preliminary data.</text>
</comment>
<feature type="transmembrane region" description="Helical" evidence="7">
    <location>
        <begin position="452"/>
        <end position="469"/>
    </location>
</feature>
<dbReference type="Proteomes" id="UP000777438">
    <property type="component" value="Unassembled WGS sequence"/>
</dbReference>
<dbReference type="GO" id="GO:0055085">
    <property type="term" value="P:transmembrane transport"/>
    <property type="evidence" value="ECO:0007669"/>
    <property type="project" value="InterPro"/>
</dbReference>
<dbReference type="EMBL" id="JAGPYM010000017">
    <property type="protein sequence ID" value="KAH6885938.1"/>
    <property type="molecule type" value="Genomic_DNA"/>
</dbReference>
<dbReference type="InterPro" id="IPR004840">
    <property type="entry name" value="Amino_acid_permease_CS"/>
</dbReference>
<protein>
    <submittedName>
        <fullName evidence="9">Proline-specific permease</fullName>
    </submittedName>
</protein>
<evidence type="ECO:0000256" key="3">
    <source>
        <dbReference type="ARBA" id="ARBA00022692"/>
    </source>
</evidence>
<feature type="domain" description="Amino acid permease/ SLC12A" evidence="8">
    <location>
        <begin position="97"/>
        <end position="592"/>
    </location>
</feature>
<keyword evidence="4 7" id="KW-1133">Transmembrane helix</keyword>
<dbReference type="GO" id="GO:0016020">
    <property type="term" value="C:membrane"/>
    <property type="evidence" value="ECO:0007669"/>
    <property type="project" value="UniProtKB-SubCell"/>
</dbReference>
<keyword evidence="3 7" id="KW-0812">Transmembrane</keyword>
<evidence type="ECO:0000313" key="10">
    <source>
        <dbReference type="Proteomes" id="UP000777438"/>
    </source>
</evidence>
<feature type="transmembrane region" description="Helical" evidence="7">
    <location>
        <begin position="205"/>
        <end position="225"/>
    </location>
</feature>
<keyword evidence="5 7" id="KW-0472">Membrane</keyword>
<evidence type="ECO:0000256" key="1">
    <source>
        <dbReference type="ARBA" id="ARBA00004141"/>
    </source>
</evidence>
<feature type="transmembrane region" description="Helical" evidence="7">
    <location>
        <begin position="285"/>
        <end position="308"/>
    </location>
</feature>
<dbReference type="GO" id="GO:0006865">
    <property type="term" value="P:amino acid transport"/>
    <property type="evidence" value="ECO:0007669"/>
    <property type="project" value="InterPro"/>
</dbReference>